<evidence type="ECO:0000313" key="5">
    <source>
        <dbReference type="Proteomes" id="UP000736164"/>
    </source>
</evidence>
<dbReference type="GO" id="GO:0005886">
    <property type="term" value="C:plasma membrane"/>
    <property type="evidence" value="ECO:0007669"/>
    <property type="project" value="TreeGrafter"/>
</dbReference>
<dbReference type="Gene3D" id="1.10.510.10">
    <property type="entry name" value="Transferase(Phosphotransferase) domain 1"/>
    <property type="match status" value="1"/>
</dbReference>
<dbReference type="GO" id="GO:0005524">
    <property type="term" value="F:ATP binding"/>
    <property type="evidence" value="ECO:0007669"/>
    <property type="project" value="UniProtKB-KW"/>
</dbReference>
<keyword evidence="5" id="KW-1185">Reference proteome</keyword>
<dbReference type="PANTHER" id="PTHR24416:SF333">
    <property type="entry name" value="EPITHELIAL DISCOIDIN DOMAIN-CONTAINING RECEPTOR 1"/>
    <property type="match status" value="1"/>
</dbReference>
<feature type="domain" description="Serine-threonine/tyrosine-protein kinase catalytic" evidence="3">
    <location>
        <begin position="6"/>
        <end position="70"/>
    </location>
</feature>
<dbReference type="InterPro" id="IPR011009">
    <property type="entry name" value="Kinase-like_dom_sf"/>
</dbReference>
<dbReference type="GO" id="GO:0051897">
    <property type="term" value="P:positive regulation of phosphatidylinositol 3-kinase/protein kinase B signal transduction"/>
    <property type="evidence" value="ECO:0007669"/>
    <property type="project" value="TreeGrafter"/>
</dbReference>
<feature type="non-terminal residue" evidence="4">
    <location>
        <position position="78"/>
    </location>
</feature>
<keyword evidence="1" id="KW-0547">Nucleotide-binding</keyword>
<dbReference type="GO" id="GO:0010976">
    <property type="term" value="P:positive regulation of neuron projection development"/>
    <property type="evidence" value="ECO:0007669"/>
    <property type="project" value="TreeGrafter"/>
</dbReference>
<protein>
    <submittedName>
        <fullName evidence="4">DDR1 protein</fullName>
    </submittedName>
</protein>
<accession>A0A8J7P0F5</accession>
<dbReference type="GO" id="GO:0005518">
    <property type="term" value="F:collagen binding"/>
    <property type="evidence" value="ECO:0007669"/>
    <property type="project" value="TreeGrafter"/>
</dbReference>
<dbReference type="GO" id="GO:0038062">
    <property type="term" value="F:protein tyrosine kinase collagen receptor activity"/>
    <property type="evidence" value="ECO:0007669"/>
    <property type="project" value="TreeGrafter"/>
</dbReference>
<dbReference type="InterPro" id="IPR050122">
    <property type="entry name" value="RTK"/>
</dbReference>
<evidence type="ECO:0000256" key="1">
    <source>
        <dbReference type="ARBA" id="ARBA00022741"/>
    </source>
</evidence>
<dbReference type="AlphaFoldDB" id="A0A8J7P0F5"/>
<dbReference type="Pfam" id="PF07714">
    <property type="entry name" value="PK_Tyr_Ser-Thr"/>
    <property type="match status" value="1"/>
</dbReference>
<evidence type="ECO:0000259" key="3">
    <source>
        <dbReference type="Pfam" id="PF07714"/>
    </source>
</evidence>
<reference evidence="4" key="1">
    <citation type="journal article" date="2021" name="Cell">
        <title>Tracing the genetic footprints of vertebrate landing in non-teleost ray-finned fishes.</title>
        <authorList>
            <person name="Bi X."/>
            <person name="Wang K."/>
            <person name="Yang L."/>
            <person name="Pan H."/>
            <person name="Jiang H."/>
            <person name="Wei Q."/>
            <person name="Fang M."/>
            <person name="Yu H."/>
            <person name="Zhu C."/>
            <person name="Cai Y."/>
            <person name="He Y."/>
            <person name="Gan X."/>
            <person name="Zeng H."/>
            <person name="Yu D."/>
            <person name="Zhu Y."/>
            <person name="Jiang H."/>
            <person name="Qiu Q."/>
            <person name="Yang H."/>
            <person name="Zhang Y.E."/>
            <person name="Wang W."/>
            <person name="Zhu M."/>
            <person name="He S."/>
            <person name="Zhang G."/>
        </authorList>
    </citation>
    <scope>NUCLEOTIDE SEQUENCE</scope>
    <source>
        <strain evidence="4">Allg_001</strain>
    </source>
</reference>
<dbReference type="EMBL" id="JAAWVO010058462">
    <property type="protein sequence ID" value="MBN3322101.1"/>
    <property type="molecule type" value="Genomic_DNA"/>
</dbReference>
<proteinExistence type="predicted"/>
<gene>
    <name evidence="4" type="primary">Ddr1_1</name>
    <name evidence="4" type="ORF">GTO95_0004561</name>
</gene>
<evidence type="ECO:0000256" key="2">
    <source>
        <dbReference type="ARBA" id="ARBA00022840"/>
    </source>
</evidence>
<dbReference type="GO" id="GO:0043235">
    <property type="term" value="C:receptor complex"/>
    <property type="evidence" value="ECO:0007669"/>
    <property type="project" value="TreeGrafter"/>
</dbReference>
<sequence>MLMLCKEQPYASMTDELVIENAGEFFRDQGKQVYLSRPEVCPQGLYELMLSCWSRESRERPSFPAIHRFLLEDAMNMV</sequence>
<organism evidence="4 5">
    <name type="scientific">Atractosteus spatula</name>
    <name type="common">Alligator gar</name>
    <name type="synonym">Lepisosteus spatula</name>
    <dbReference type="NCBI Taxonomy" id="7917"/>
    <lineage>
        <taxon>Eukaryota</taxon>
        <taxon>Metazoa</taxon>
        <taxon>Chordata</taxon>
        <taxon>Craniata</taxon>
        <taxon>Vertebrata</taxon>
        <taxon>Euteleostomi</taxon>
        <taxon>Actinopterygii</taxon>
        <taxon>Neopterygii</taxon>
        <taxon>Holostei</taxon>
        <taxon>Semionotiformes</taxon>
        <taxon>Lepisosteidae</taxon>
        <taxon>Atractosteus</taxon>
    </lineage>
</organism>
<dbReference type="SUPFAM" id="SSF56112">
    <property type="entry name" value="Protein kinase-like (PK-like)"/>
    <property type="match status" value="1"/>
</dbReference>
<name>A0A8J7P0F5_ATRSP</name>
<dbReference type="PANTHER" id="PTHR24416">
    <property type="entry name" value="TYROSINE-PROTEIN KINASE RECEPTOR"/>
    <property type="match status" value="1"/>
</dbReference>
<dbReference type="Proteomes" id="UP000736164">
    <property type="component" value="Unassembled WGS sequence"/>
</dbReference>
<evidence type="ECO:0000313" key="4">
    <source>
        <dbReference type="EMBL" id="MBN3322101.1"/>
    </source>
</evidence>
<comment type="caution">
    <text evidence="4">The sequence shown here is derived from an EMBL/GenBank/DDBJ whole genome shotgun (WGS) entry which is preliminary data.</text>
</comment>
<keyword evidence="2" id="KW-0067">ATP-binding</keyword>
<feature type="non-terminal residue" evidence="4">
    <location>
        <position position="1"/>
    </location>
</feature>
<dbReference type="InterPro" id="IPR001245">
    <property type="entry name" value="Ser-Thr/Tyr_kinase_cat_dom"/>
</dbReference>